<protein>
    <submittedName>
        <fullName evidence="1">Uncharacterized protein</fullName>
    </submittedName>
</protein>
<organism evidence="1">
    <name type="scientific">Candidatus Kentrum sp. LPFa</name>
    <dbReference type="NCBI Taxonomy" id="2126335"/>
    <lineage>
        <taxon>Bacteria</taxon>
        <taxon>Pseudomonadati</taxon>
        <taxon>Pseudomonadota</taxon>
        <taxon>Gammaproteobacteria</taxon>
        <taxon>Candidatus Kentrum</taxon>
    </lineage>
</organism>
<dbReference type="EMBL" id="CAADFK010000039">
    <property type="protein sequence ID" value="VFK12671.1"/>
    <property type="molecule type" value="Genomic_DNA"/>
</dbReference>
<accession>A0A450W6X9</accession>
<name>A0A450W6X9_9GAMM</name>
<gene>
    <name evidence="1" type="ORF">BECKLPF1236B_GA0070989_103918</name>
</gene>
<dbReference type="AlphaFoldDB" id="A0A450W6X9"/>
<sequence>MTAEMMREPECVLLKRRGAEHVEKLIAGMSRQEELAFWKKRTEIMLERQKQSRRMQDCPTLRSKNS</sequence>
<proteinExistence type="predicted"/>
<evidence type="ECO:0000313" key="1">
    <source>
        <dbReference type="EMBL" id="VFK12671.1"/>
    </source>
</evidence>
<reference evidence="1" key="1">
    <citation type="submission" date="2019-02" db="EMBL/GenBank/DDBJ databases">
        <authorList>
            <person name="Gruber-Vodicka R. H."/>
            <person name="Seah K. B. B."/>
        </authorList>
    </citation>
    <scope>NUCLEOTIDE SEQUENCE</scope>
    <source>
        <strain evidence="1">BECK_S313</strain>
    </source>
</reference>